<sequence>MATLQNPGKKPRLSLKIKTSCGPAVRSTRGFPVDPSDPTAFNTLSNVYVTAIERSTPLTAINTLQSFSISSPVEAKNPKQRIATPYVATYPETPLTAHPASPANLEMIFPSAMTATPPLSAGPATPNSTVFTFSAADTARKPSMPARDRTSPVEARSPRRRRPSATQINGLGLQLPYTHPRTLHSILRNSPLPPRTALSPRRQSVRLQEKAGKRVEYNNPLTQEIINSKYIKSHIDLLVEEASPNSPSSQLLQPHAAVDLATAFEPNEIQDGGQTPGPFEDMQRRLASLGSASQLSPVAPSGIRKRPRRDKKRRWVWTIGQDAEDEHNNDEVSGSMAAIRAENARAKRQKETPDEATTPTIEGPQAAYLATPTPSIESTGSVDSSSDCFDTDMSDTASSLASEDSMPSSDMELDVKTPTAPKRLGELQQLLRRRDSPIPELRQNRRDTPIPPEHGTPKRDTPVPYLSSTE</sequence>
<feature type="region of interest" description="Disordered" evidence="1">
    <location>
        <begin position="343"/>
        <end position="470"/>
    </location>
</feature>
<protein>
    <submittedName>
        <fullName evidence="2">Uncharacterized protein</fullName>
    </submittedName>
</protein>
<dbReference type="AlphaFoldDB" id="A0A084QQ95"/>
<feature type="compositionally biased region" description="Basic and acidic residues" evidence="1">
    <location>
        <begin position="343"/>
        <end position="353"/>
    </location>
</feature>
<proteinExistence type="predicted"/>
<dbReference type="HOGENOM" id="CLU_030050_1_0_1"/>
<feature type="compositionally biased region" description="Basic and acidic residues" evidence="1">
    <location>
        <begin position="432"/>
        <end position="448"/>
    </location>
</feature>
<evidence type="ECO:0000313" key="2">
    <source>
        <dbReference type="EMBL" id="KFA66130.1"/>
    </source>
</evidence>
<dbReference type="STRING" id="1283841.A0A084QQ95"/>
<evidence type="ECO:0000313" key="3">
    <source>
        <dbReference type="Proteomes" id="UP000028524"/>
    </source>
</evidence>
<feature type="region of interest" description="Disordered" evidence="1">
    <location>
        <begin position="136"/>
        <end position="169"/>
    </location>
</feature>
<feature type="region of interest" description="Disordered" evidence="1">
    <location>
        <begin position="289"/>
        <end position="314"/>
    </location>
</feature>
<name>A0A084QQ95_STAC4</name>
<accession>A0A084QQ95</accession>
<dbReference type="EMBL" id="KL660490">
    <property type="protein sequence ID" value="KFA66130.1"/>
    <property type="molecule type" value="Genomic_DNA"/>
</dbReference>
<feature type="region of interest" description="Disordered" evidence="1">
    <location>
        <begin position="187"/>
        <end position="209"/>
    </location>
</feature>
<dbReference type="Proteomes" id="UP000028524">
    <property type="component" value="Unassembled WGS sequence"/>
</dbReference>
<evidence type="ECO:0000256" key="1">
    <source>
        <dbReference type="SAM" id="MobiDB-lite"/>
    </source>
</evidence>
<dbReference type="OrthoDB" id="5206740at2759"/>
<gene>
    <name evidence="2" type="ORF">S40285_03352</name>
</gene>
<feature type="compositionally biased region" description="Basic residues" evidence="1">
    <location>
        <begin position="303"/>
        <end position="314"/>
    </location>
</feature>
<dbReference type="InParanoid" id="A0A084QQ95"/>
<dbReference type="OMA" id="ANRRVCY"/>
<organism evidence="2 3">
    <name type="scientific">Stachybotrys chlorohalonatus (strain IBT 40285)</name>
    <dbReference type="NCBI Taxonomy" id="1283841"/>
    <lineage>
        <taxon>Eukaryota</taxon>
        <taxon>Fungi</taxon>
        <taxon>Dikarya</taxon>
        <taxon>Ascomycota</taxon>
        <taxon>Pezizomycotina</taxon>
        <taxon>Sordariomycetes</taxon>
        <taxon>Hypocreomycetidae</taxon>
        <taxon>Hypocreales</taxon>
        <taxon>Stachybotryaceae</taxon>
        <taxon>Stachybotrys</taxon>
    </lineage>
</organism>
<feature type="compositionally biased region" description="Polar residues" evidence="1">
    <location>
        <begin position="372"/>
        <end position="408"/>
    </location>
</feature>
<reference evidence="2 3" key="1">
    <citation type="journal article" date="2014" name="BMC Genomics">
        <title>Comparative genome sequencing reveals chemotype-specific gene clusters in the toxigenic black mold Stachybotrys.</title>
        <authorList>
            <person name="Semeiks J."/>
            <person name="Borek D."/>
            <person name="Otwinowski Z."/>
            <person name="Grishin N.V."/>
        </authorList>
    </citation>
    <scope>NUCLEOTIDE SEQUENCE [LARGE SCALE GENOMIC DNA]</scope>
    <source>
        <strain evidence="2 3">IBT 40285</strain>
    </source>
</reference>
<keyword evidence="3" id="KW-1185">Reference proteome</keyword>